<dbReference type="GO" id="GO:0046872">
    <property type="term" value="F:metal ion binding"/>
    <property type="evidence" value="ECO:0007669"/>
    <property type="project" value="UniProtKB-KW"/>
</dbReference>
<gene>
    <name evidence="6" type="ORF">ENX77_04075</name>
</gene>
<dbReference type="Gene3D" id="3.20.20.70">
    <property type="entry name" value="Aldolase class I"/>
    <property type="match status" value="1"/>
</dbReference>
<keyword evidence="1" id="KW-0949">S-adenosyl-L-methionine</keyword>
<sequence length="506" mass="58115">MEEINFKTPSLCPECLKVITAHVFEENGKVLIKKICNEHGEFVDIYWGDAKMFKKAKRFAHDGRGIENPLIEEVNCPFTCGLCKAHKSHTALLNIVLTNRCDIVCWYCFFFAKRAGYVYEPTIEQIRMMVRTAKNMKPVGANAVQLTGGEPTLRDDLIEIIKAIKEEGIDHIQLNTNGIRLARDPDLALEVREAGVNTVYLSFDGVDEETNPKNHYEIPKVLENCRKAELGIVLVPTIIRGVNDHQLGDIIRFGFKNIDIIRGVNFQPVSITGRIPRKEREKLRITIPDAIKNIEEQTNGEISREDFYPVPSVYPISHFVESLTGKPKYELTTHYACGMATYVFEVNGKMVPITRFVDVEGFFEYLEEKAEAIRNSRIKTIKALKGIIDLRKFIDFKKAPFDLSKILFDVLVKHDYSTLGQFHLRSLFIGLMHFMDLYNYDIARVMRCQIHYGTPDGRIIPFCAFNVLSDIYRDKIHAEYGIPIEEWEKKTGKKLKNDIVRVVKKK</sequence>
<evidence type="ECO:0000256" key="2">
    <source>
        <dbReference type="ARBA" id="ARBA00022723"/>
    </source>
</evidence>
<keyword evidence="2" id="KW-0479">Metal-binding</keyword>
<evidence type="ECO:0000313" key="6">
    <source>
        <dbReference type="EMBL" id="HGE66288.1"/>
    </source>
</evidence>
<dbReference type="GO" id="GO:0008168">
    <property type="term" value="F:methyltransferase activity"/>
    <property type="evidence" value="ECO:0007669"/>
    <property type="project" value="InterPro"/>
</dbReference>
<proteinExistence type="predicted"/>
<dbReference type="PANTHER" id="PTHR43306:SF1">
    <property type="entry name" value="7,8-DIHYDRO-6-HYDROXYMETHYLPTERIN DIMETHYLTRANSFERASE"/>
    <property type="match status" value="1"/>
</dbReference>
<dbReference type="CDD" id="cd01335">
    <property type="entry name" value="Radical_SAM"/>
    <property type="match status" value="1"/>
</dbReference>
<dbReference type="PANTHER" id="PTHR43306">
    <property type="entry name" value="7,8-DIHYDRO-6-HYDROXYMETHYLPTERIN DIMETHYLTRANSFERASE"/>
    <property type="match status" value="1"/>
</dbReference>
<dbReference type="NCBIfam" id="NF045702">
    <property type="entry name" value="rSAM_GDGT_ether"/>
    <property type="match status" value="1"/>
</dbReference>
<dbReference type="Pfam" id="PF04055">
    <property type="entry name" value="Radical_SAM"/>
    <property type="match status" value="1"/>
</dbReference>
<evidence type="ECO:0000256" key="3">
    <source>
        <dbReference type="ARBA" id="ARBA00023004"/>
    </source>
</evidence>
<dbReference type="GO" id="GO:0051539">
    <property type="term" value="F:4 iron, 4 sulfur cluster binding"/>
    <property type="evidence" value="ECO:0007669"/>
    <property type="project" value="InterPro"/>
</dbReference>
<organism evidence="6">
    <name type="scientific">Geoglobus ahangari</name>
    <dbReference type="NCBI Taxonomy" id="113653"/>
    <lineage>
        <taxon>Archaea</taxon>
        <taxon>Methanobacteriati</taxon>
        <taxon>Methanobacteriota</taxon>
        <taxon>Archaeoglobi</taxon>
        <taxon>Archaeoglobales</taxon>
        <taxon>Archaeoglobaceae</taxon>
        <taxon>Geoglobus</taxon>
    </lineage>
</organism>
<dbReference type="InterPro" id="IPR013785">
    <property type="entry name" value="Aldolase_TIM"/>
</dbReference>
<dbReference type="InterPro" id="IPR058240">
    <property type="entry name" value="rSAM_sf"/>
</dbReference>
<dbReference type="EMBL" id="DTPI01000028">
    <property type="protein sequence ID" value="HGE66288.1"/>
    <property type="molecule type" value="Genomic_DNA"/>
</dbReference>
<evidence type="ECO:0000256" key="1">
    <source>
        <dbReference type="ARBA" id="ARBA00022691"/>
    </source>
</evidence>
<feature type="domain" description="Radical SAM core" evidence="5">
    <location>
        <begin position="85"/>
        <end position="309"/>
    </location>
</feature>
<comment type="caution">
    <text evidence="6">The sequence shown here is derived from an EMBL/GenBank/DDBJ whole genome shotgun (WGS) entry which is preliminary data.</text>
</comment>
<dbReference type="InterPro" id="IPR007197">
    <property type="entry name" value="rSAM"/>
</dbReference>
<dbReference type="PROSITE" id="PS51918">
    <property type="entry name" value="RADICAL_SAM"/>
    <property type="match status" value="1"/>
</dbReference>
<evidence type="ECO:0000256" key="4">
    <source>
        <dbReference type="ARBA" id="ARBA00023014"/>
    </source>
</evidence>
<name>A0A7C3UHD2_9EURY</name>
<dbReference type="SFLD" id="SFLDG01100">
    <property type="entry name" value="methyltransferase_(Class_D)"/>
    <property type="match status" value="1"/>
</dbReference>
<keyword evidence="4" id="KW-0411">Iron-sulfur</keyword>
<protein>
    <submittedName>
        <fullName evidence="6">Radical SAM protein</fullName>
    </submittedName>
</protein>
<dbReference type="SFLD" id="SFLDG01067">
    <property type="entry name" value="SPASM/twitch_domain_containing"/>
    <property type="match status" value="1"/>
</dbReference>
<dbReference type="InterPro" id="IPR034474">
    <property type="entry name" value="Methyltransferase_Class_D"/>
</dbReference>
<reference evidence="6" key="1">
    <citation type="journal article" date="2020" name="mSystems">
        <title>Genome- and Community-Level Interaction Insights into Carbon Utilization and Element Cycling Functions of Hydrothermarchaeota in Hydrothermal Sediment.</title>
        <authorList>
            <person name="Zhou Z."/>
            <person name="Liu Y."/>
            <person name="Xu W."/>
            <person name="Pan J."/>
            <person name="Luo Z.H."/>
            <person name="Li M."/>
        </authorList>
    </citation>
    <scope>NUCLEOTIDE SEQUENCE [LARGE SCALE GENOMIC DNA]</scope>
    <source>
        <strain evidence="6">SpSt-97</strain>
    </source>
</reference>
<evidence type="ECO:0000259" key="5">
    <source>
        <dbReference type="PROSITE" id="PS51918"/>
    </source>
</evidence>
<keyword evidence="3" id="KW-0408">Iron</keyword>
<dbReference type="SUPFAM" id="SSF102114">
    <property type="entry name" value="Radical SAM enzymes"/>
    <property type="match status" value="1"/>
</dbReference>
<dbReference type="AlphaFoldDB" id="A0A7C3UHD2"/>
<dbReference type="InterPro" id="IPR056488">
    <property type="entry name" value="Zn_ribbon_HMPTM"/>
</dbReference>
<accession>A0A7C3UHD2</accession>
<dbReference type="InterPro" id="IPR034471">
    <property type="entry name" value="GDGT/MA_synthase"/>
</dbReference>
<dbReference type="Pfam" id="PF23545">
    <property type="entry name" value="Zn_ribbon_HMPTM"/>
    <property type="match status" value="1"/>
</dbReference>
<dbReference type="SFLD" id="SFLDF00385">
    <property type="entry name" value="7_8-dihydro-6-hydroxymethylpte"/>
    <property type="match status" value="1"/>
</dbReference>
<dbReference type="SFLD" id="SFLDS00029">
    <property type="entry name" value="Radical_SAM"/>
    <property type="match status" value="1"/>
</dbReference>